<keyword evidence="5" id="KW-0966">Cell projection</keyword>
<keyword evidence="3" id="KW-0653">Protein transport</keyword>
<gene>
    <name evidence="5" type="ORF">D779_2506</name>
</gene>
<dbReference type="PANTHER" id="PTHR30531:SF12">
    <property type="entry name" value="FLAGELLAR BIOSYNTHETIC PROTEIN FLHB"/>
    <property type="match status" value="1"/>
</dbReference>
<dbReference type="SUPFAM" id="SSF160544">
    <property type="entry name" value="EscU C-terminal domain-like"/>
    <property type="match status" value="1"/>
</dbReference>
<dbReference type="GO" id="GO:0005886">
    <property type="term" value="C:plasma membrane"/>
    <property type="evidence" value="ECO:0007669"/>
    <property type="project" value="TreeGrafter"/>
</dbReference>
<comment type="similarity">
    <text evidence="1">Belongs to the type III secretion exporter family.</text>
</comment>
<evidence type="ECO:0000313" key="6">
    <source>
        <dbReference type="Proteomes" id="UP000019460"/>
    </source>
</evidence>
<dbReference type="RefSeq" id="WP_043748746.1">
    <property type="nucleotide sequence ID" value="NZ_AONC01000004.1"/>
</dbReference>
<evidence type="ECO:0000313" key="5">
    <source>
        <dbReference type="EMBL" id="EXJ16895.1"/>
    </source>
</evidence>
<reference evidence="5 6" key="1">
    <citation type="submission" date="2012-11" db="EMBL/GenBank/DDBJ databases">
        <title>Genome assembly of Thiorhodococcus sp. AK35.</title>
        <authorList>
            <person name="Nupur N."/>
            <person name="Khatri I."/>
            <person name="Subramanian S."/>
            <person name="Pinnaka A."/>
        </authorList>
    </citation>
    <scope>NUCLEOTIDE SEQUENCE [LARGE SCALE GENOMIC DNA]</scope>
    <source>
        <strain evidence="5 6">AK35</strain>
    </source>
</reference>
<dbReference type="PANTHER" id="PTHR30531">
    <property type="entry name" value="FLAGELLAR BIOSYNTHETIC PROTEIN FLHB"/>
    <property type="match status" value="1"/>
</dbReference>
<comment type="caution">
    <text evidence="5">The sequence shown here is derived from an EMBL/GenBank/DDBJ whole genome shotgun (WGS) entry which is preliminary data.</text>
</comment>
<comment type="function">
    <text evidence="4">Required for formation of the rod structure in the basal body of the flagellar apparatus. Together with FliI and FliH, may constitute the export apparatus of flagellin.</text>
</comment>
<dbReference type="Gene3D" id="3.40.1690.10">
    <property type="entry name" value="secretion proteins EscU"/>
    <property type="match status" value="1"/>
</dbReference>
<proteinExistence type="inferred from homology"/>
<dbReference type="STRING" id="1249627.D779_2506"/>
<dbReference type="Pfam" id="PF01312">
    <property type="entry name" value="Bac_export_2"/>
    <property type="match status" value="1"/>
</dbReference>
<sequence>MNEKPSLFTASKAVALRWDGQGAPQVTATGMGATAEQILQIAEAHDIPLESDPALAEALAQIPVGDEIPKELYVAVAEVLAFIFALEGIDPRRPGLEDSHQD</sequence>
<protein>
    <recommendedName>
        <fullName evidence="2">Flagellar biosynthetic protein FlhB</fullName>
    </recommendedName>
</protein>
<evidence type="ECO:0000256" key="3">
    <source>
        <dbReference type="ARBA" id="ARBA00023225"/>
    </source>
</evidence>
<dbReference type="GO" id="GO:0009306">
    <property type="term" value="P:protein secretion"/>
    <property type="evidence" value="ECO:0007669"/>
    <property type="project" value="InterPro"/>
</dbReference>
<keyword evidence="5" id="KW-0969">Cilium</keyword>
<keyword evidence="3" id="KW-1006">Bacterial flagellum protein export</keyword>
<dbReference type="AlphaFoldDB" id="W9W2V5"/>
<accession>W9W2V5</accession>
<keyword evidence="5" id="KW-0282">Flagellum</keyword>
<evidence type="ECO:0000256" key="1">
    <source>
        <dbReference type="ARBA" id="ARBA00010690"/>
    </source>
</evidence>
<dbReference type="eggNOG" id="COG2257">
    <property type="taxonomic scope" value="Bacteria"/>
</dbReference>
<organism evidence="5 6">
    <name type="scientific">Imhoffiella purpurea</name>
    <dbReference type="NCBI Taxonomy" id="1249627"/>
    <lineage>
        <taxon>Bacteria</taxon>
        <taxon>Pseudomonadati</taxon>
        <taxon>Pseudomonadota</taxon>
        <taxon>Gammaproteobacteria</taxon>
        <taxon>Chromatiales</taxon>
        <taxon>Chromatiaceae</taxon>
        <taxon>Imhoffiella</taxon>
    </lineage>
</organism>
<evidence type="ECO:0000256" key="4">
    <source>
        <dbReference type="ARBA" id="ARBA00025078"/>
    </source>
</evidence>
<dbReference type="InterPro" id="IPR029025">
    <property type="entry name" value="T3SS_substrate_exporter_C"/>
</dbReference>
<dbReference type="Proteomes" id="UP000019460">
    <property type="component" value="Unassembled WGS sequence"/>
</dbReference>
<dbReference type="OrthoDB" id="5244399at2"/>
<evidence type="ECO:0000256" key="2">
    <source>
        <dbReference type="ARBA" id="ARBA00021622"/>
    </source>
</evidence>
<dbReference type="EMBL" id="AONC01000004">
    <property type="protein sequence ID" value="EXJ16895.1"/>
    <property type="molecule type" value="Genomic_DNA"/>
</dbReference>
<keyword evidence="6" id="KW-1185">Reference proteome</keyword>
<keyword evidence="3" id="KW-0813">Transport</keyword>
<name>W9W2V5_9GAMM</name>
<dbReference type="InterPro" id="IPR006135">
    <property type="entry name" value="T3SS_substrate_exporter"/>
</dbReference>